<dbReference type="SUPFAM" id="SSF56300">
    <property type="entry name" value="Metallo-dependent phosphatases"/>
    <property type="match status" value="1"/>
</dbReference>
<evidence type="ECO:0000259" key="2">
    <source>
        <dbReference type="Pfam" id="PF09423"/>
    </source>
</evidence>
<keyword evidence="1" id="KW-0732">Signal</keyword>
<evidence type="ECO:0000256" key="1">
    <source>
        <dbReference type="SAM" id="SignalP"/>
    </source>
</evidence>
<dbReference type="CDD" id="cd07389">
    <property type="entry name" value="MPP_PhoD"/>
    <property type="match status" value="1"/>
</dbReference>
<keyword evidence="3" id="KW-0378">Hydrolase</keyword>
<sequence length="364" mass="41162">MRITIFLLLLISHSLITAKNLNSSNFATLAVAPEASLSKKIRTDKVRIGFGSCAVQTAEQSIWQTIAANNPNLFILLGDNAYIDSADPADMQKAYQTWYANPNFKSFKDSTSLLATWDDHDYGLNDGGKEFVGKAHAKEAFIDFFSYDELEQLRHKPQGIYHARIMQQGNLTIQIIMLDTRWYRDDLTPSDLSLEQRKKKLLGPYQSTKDSKKQLLGKEQWRWLNKQLEVNADVRIIASSIQVVADFTGWESWLNFPEQREQLLNWLSASNTAYPIIISGDVHRGEISSMTFNGRNIIELTASGLDAKLYPAAPNKHRLQPAVIEPHFGWLEITKTANTIDISGSIRNINNQSKNQVTVSIEDE</sequence>
<proteinExistence type="predicted"/>
<name>A0AA51RRR8_9GAMM</name>
<dbReference type="GO" id="GO:0004035">
    <property type="term" value="F:alkaline phosphatase activity"/>
    <property type="evidence" value="ECO:0007669"/>
    <property type="project" value="UniProtKB-EC"/>
</dbReference>
<dbReference type="KEGG" id="plei:Q9312_14355"/>
<dbReference type="RefSeq" id="WP_309201545.1">
    <property type="nucleotide sequence ID" value="NZ_CP133548.1"/>
</dbReference>
<protein>
    <submittedName>
        <fullName evidence="3">Alkaline phosphatase D family protein</fullName>
        <ecNumber evidence="3">3.1.3.1</ecNumber>
    </submittedName>
</protein>
<accession>A0AA51RRR8</accession>
<dbReference type="EC" id="3.1.3.1" evidence="3"/>
<feature type="domain" description="PhoD-like phosphatase metallophosphatase" evidence="2">
    <location>
        <begin position="60"/>
        <end position="315"/>
    </location>
</feature>
<evidence type="ECO:0000313" key="4">
    <source>
        <dbReference type="Proteomes" id="UP001239782"/>
    </source>
</evidence>
<dbReference type="EMBL" id="CP133548">
    <property type="protein sequence ID" value="WMS86400.1"/>
    <property type="molecule type" value="Genomic_DNA"/>
</dbReference>
<keyword evidence="4" id="KW-1185">Reference proteome</keyword>
<feature type="signal peptide" evidence="1">
    <location>
        <begin position="1"/>
        <end position="18"/>
    </location>
</feature>
<dbReference type="Gene3D" id="3.60.21.70">
    <property type="entry name" value="PhoD-like phosphatase"/>
    <property type="match status" value="1"/>
</dbReference>
<organism evidence="3 4">
    <name type="scientific">Pleionea litopenaei</name>
    <dbReference type="NCBI Taxonomy" id="3070815"/>
    <lineage>
        <taxon>Bacteria</taxon>
        <taxon>Pseudomonadati</taxon>
        <taxon>Pseudomonadota</taxon>
        <taxon>Gammaproteobacteria</taxon>
        <taxon>Oceanospirillales</taxon>
        <taxon>Pleioneaceae</taxon>
        <taxon>Pleionea</taxon>
    </lineage>
</organism>
<reference evidence="3 4" key="1">
    <citation type="submission" date="2023-08" db="EMBL/GenBank/DDBJ databases">
        <title>Pleionea litopenaei sp. nov., isolated from stomach of juvenile Litopenaeus vannamei.</title>
        <authorList>
            <person name="Rho A.M."/>
            <person name="Hwang C.Y."/>
        </authorList>
    </citation>
    <scope>NUCLEOTIDE SEQUENCE [LARGE SCALE GENOMIC DNA]</scope>
    <source>
        <strain evidence="3 4">HL-JVS1</strain>
    </source>
</reference>
<dbReference type="InterPro" id="IPR018946">
    <property type="entry name" value="PhoD-like_MPP"/>
</dbReference>
<dbReference type="Proteomes" id="UP001239782">
    <property type="component" value="Chromosome"/>
</dbReference>
<dbReference type="InterPro" id="IPR029052">
    <property type="entry name" value="Metallo-depent_PP-like"/>
</dbReference>
<gene>
    <name evidence="3" type="ORF">Q9312_14355</name>
</gene>
<dbReference type="PANTHER" id="PTHR33987:SF1">
    <property type="entry name" value="CALCINEURIN-LIKE METALLO-PHOSPHOESTERASE SUPERFAMILY PROTEIN"/>
    <property type="match status" value="1"/>
</dbReference>
<dbReference type="AlphaFoldDB" id="A0AA51RRR8"/>
<dbReference type="PANTHER" id="PTHR33987">
    <property type="entry name" value="CALCINEURIN-LIKE METALLO-PHOSPHOESTERASE SUPERFAMILY PROTEIN"/>
    <property type="match status" value="1"/>
</dbReference>
<feature type="chain" id="PRO_5041229172" evidence="1">
    <location>
        <begin position="19"/>
        <end position="364"/>
    </location>
</feature>
<dbReference type="Pfam" id="PF09423">
    <property type="entry name" value="PhoD"/>
    <property type="match status" value="1"/>
</dbReference>
<dbReference type="InterPro" id="IPR038607">
    <property type="entry name" value="PhoD-like_sf"/>
</dbReference>
<evidence type="ECO:0000313" key="3">
    <source>
        <dbReference type="EMBL" id="WMS86400.1"/>
    </source>
</evidence>